<reference evidence="7 8" key="1">
    <citation type="submission" date="2022-12" db="EMBL/GenBank/DDBJ databases">
        <title>Draft genome sequence of Paenibacillus sp. dW9.</title>
        <authorList>
            <person name="Choi E.-W."/>
            <person name="Kim D.-U."/>
        </authorList>
    </citation>
    <scope>NUCLEOTIDE SEQUENCE [LARGE SCALE GENOMIC DNA]</scope>
    <source>
        <strain evidence="8">dW9</strain>
    </source>
</reference>
<dbReference type="PANTHER" id="PTHR30386">
    <property type="entry name" value="MEMBRANE FUSION SUBUNIT OF EMRAB-TOLC MULTIDRUG EFFLUX PUMP"/>
    <property type="match status" value="1"/>
</dbReference>
<dbReference type="EMBL" id="JAQAGZ010000010">
    <property type="protein sequence ID" value="MCZ8514090.1"/>
    <property type="molecule type" value="Genomic_DNA"/>
</dbReference>
<evidence type="ECO:0000256" key="3">
    <source>
        <dbReference type="ARBA" id="ARBA00022692"/>
    </source>
</evidence>
<accession>A0ABT4QBN2</accession>
<comment type="similarity">
    <text evidence="2">Belongs to the membrane fusion protein (MFP) (TC 8.A.1) family.</text>
</comment>
<organism evidence="7 8">
    <name type="scientific">Paenibacillus gyeongsangnamensis</name>
    <dbReference type="NCBI Taxonomy" id="3388067"/>
    <lineage>
        <taxon>Bacteria</taxon>
        <taxon>Bacillati</taxon>
        <taxon>Bacillota</taxon>
        <taxon>Bacilli</taxon>
        <taxon>Bacillales</taxon>
        <taxon>Paenibacillaceae</taxon>
        <taxon>Paenibacillus</taxon>
    </lineage>
</organism>
<dbReference type="RefSeq" id="WP_269882606.1">
    <property type="nucleotide sequence ID" value="NZ_JAQAGZ010000010.1"/>
</dbReference>
<evidence type="ECO:0000256" key="2">
    <source>
        <dbReference type="ARBA" id="ARBA00009477"/>
    </source>
</evidence>
<dbReference type="InterPro" id="IPR058792">
    <property type="entry name" value="Beta-barrel_RND_2"/>
</dbReference>
<sequence length="218" mass="22646">MNSKMLLVNIFVILVILAGGGAAAYYYNESVNYVKTDNARIDGQQVTIAALTAGKLVEWTGQVGKSYNGGEKVGSIQPGATAAAAAPAKVDIDVPITATIVQQSVVPNGYVSPGTVLARAYDLGSLWVTANIDEASINNVKSGQAVDVYVDAFPGTTLTGRVDKIGLTTAGTFSLLPTSNTNANYTKVRQVIPVTILIDGYKGLAIAPGMSATVRVHI</sequence>
<proteinExistence type="inferred from homology"/>
<evidence type="ECO:0000256" key="1">
    <source>
        <dbReference type="ARBA" id="ARBA00004167"/>
    </source>
</evidence>
<comment type="subcellular location">
    <subcellularLocation>
        <location evidence="1">Membrane</location>
        <topology evidence="1">Single-pass membrane protein</topology>
    </subcellularLocation>
</comment>
<dbReference type="PANTHER" id="PTHR30386:SF26">
    <property type="entry name" value="TRANSPORT PROTEIN COMB"/>
    <property type="match status" value="1"/>
</dbReference>
<feature type="domain" description="CusB-like beta-barrel" evidence="6">
    <location>
        <begin position="126"/>
        <end position="165"/>
    </location>
</feature>
<evidence type="ECO:0000256" key="4">
    <source>
        <dbReference type="ARBA" id="ARBA00022989"/>
    </source>
</evidence>
<keyword evidence="5" id="KW-0472">Membrane</keyword>
<protein>
    <submittedName>
        <fullName evidence="7">Efflux RND transporter periplasmic adaptor subunit</fullName>
    </submittedName>
</protein>
<comment type="caution">
    <text evidence="7">The sequence shown here is derived from an EMBL/GenBank/DDBJ whole genome shotgun (WGS) entry which is preliminary data.</text>
</comment>
<dbReference type="Proteomes" id="UP001527882">
    <property type="component" value="Unassembled WGS sequence"/>
</dbReference>
<keyword evidence="3" id="KW-0812">Transmembrane</keyword>
<keyword evidence="8" id="KW-1185">Reference proteome</keyword>
<evidence type="ECO:0000313" key="8">
    <source>
        <dbReference type="Proteomes" id="UP001527882"/>
    </source>
</evidence>
<dbReference type="InterPro" id="IPR050739">
    <property type="entry name" value="MFP"/>
</dbReference>
<dbReference type="Pfam" id="PF25954">
    <property type="entry name" value="Beta-barrel_RND_2"/>
    <property type="match status" value="1"/>
</dbReference>
<gene>
    <name evidence="7" type="ORF">O9H85_16990</name>
</gene>
<name>A0ABT4QBN2_9BACL</name>
<evidence type="ECO:0000259" key="6">
    <source>
        <dbReference type="Pfam" id="PF25954"/>
    </source>
</evidence>
<keyword evidence="4" id="KW-1133">Transmembrane helix</keyword>
<evidence type="ECO:0000256" key="5">
    <source>
        <dbReference type="ARBA" id="ARBA00023136"/>
    </source>
</evidence>
<evidence type="ECO:0000313" key="7">
    <source>
        <dbReference type="EMBL" id="MCZ8514090.1"/>
    </source>
</evidence>
<dbReference type="Gene3D" id="2.40.30.170">
    <property type="match status" value="1"/>
</dbReference>